<dbReference type="SUPFAM" id="SSF81301">
    <property type="entry name" value="Nucleotidyltransferase"/>
    <property type="match status" value="1"/>
</dbReference>
<evidence type="ECO:0000313" key="2">
    <source>
        <dbReference type="Proteomes" id="UP000011669"/>
    </source>
</evidence>
<gene>
    <name evidence="1" type="ORF">C449_10406</name>
</gene>
<dbReference type="AlphaFoldDB" id="M0MFL0"/>
<dbReference type="Gene3D" id="3.30.460.10">
    <property type="entry name" value="Beta Polymerase, domain 2"/>
    <property type="match status" value="1"/>
</dbReference>
<sequence length="174" mass="19594">MVGLERGTVELVPYDPGWKREYTAEVERLESLVGDRVVKFEHAGSTAIEGLAAKPIIDMLAVVDDLDAEADLVAVLENHGYEHRSNDDVPDRLFLVKGPRTARTHYLSLAEYASDCYLEQVVFRDHLRSHPGLAAEYEELKRRLADAHPDDRESYTDAKSSFIEHVLERAMDGA</sequence>
<evidence type="ECO:0008006" key="3">
    <source>
        <dbReference type="Google" id="ProtNLM"/>
    </source>
</evidence>
<accession>M0MFL0</accession>
<dbReference type="InParanoid" id="M0MFL0"/>
<dbReference type="RefSeq" id="WP_006077939.1">
    <property type="nucleotide sequence ID" value="NZ_AOMD01000023.1"/>
</dbReference>
<dbReference type="InterPro" id="IPR007344">
    <property type="entry name" value="GrpB/CoaE"/>
</dbReference>
<dbReference type="PANTHER" id="PTHR34822:SF1">
    <property type="entry name" value="GRPB FAMILY PROTEIN"/>
    <property type="match status" value="1"/>
</dbReference>
<dbReference type="PANTHER" id="PTHR34822">
    <property type="entry name" value="GRPB DOMAIN PROTEIN (AFU_ORTHOLOGUE AFUA_1G01530)"/>
    <property type="match status" value="1"/>
</dbReference>
<proteinExistence type="predicted"/>
<keyword evidence="2" id="KW-1185">Reference proteome</keyword>
<evidence type="ECO:0000313" key="1">
    <source>
        <dbReference type="EMBL" id="EMA44486.1"/>
    </source>
</evidence>
<dbReference type="PATRIC" id="fig|1227455.4.peg.2133"/>
<dbReference type="InterPro" id="IPR043519">
    <property type="entry name" value="NT_sf"/>
</dbReference>
<protein>
    <recommendedName>
        <fullName evidence="3">Glutamate-rich protein grpB</fullName>
    </recommendedName>
</protein>
<name>M0MFL0_9EURY</name>
<comment type="caution">
    <text evidence="1">The sequence shown here is derived from an EMBL/GenBank/DDBJ whole genome shotgun (WGS) entry which is preliminary data.</text>
</comment>
<reference evidence="1 2" key="1">
    <citation type="journal article" date="2014" name="PLoS Genet.">
        <title>Phylogenetically driven sequencing of extremely halophilic archaea reveals strategies for static and dynamic osmo-response.</title>
        <authorList>
            <person name="Becker E.A."/>
            <person name="Seitzer P.M."/>
            <person name="Tritt A."/>
            <person name="Larsen D."/>
            <person name="Krusor M."/>
            <person name="Yao A.I."/>
            <person name="Wu D."/>
            <person name="Madern D."/>
            <person name="Eisen J.A."/>
            <person name="Darling A.E."/>
            <person name="Facciotti M.T."/>
        </authorList>
    </citation>
    <scope>NUCLEOTIDE SEQUENCE [LARGE SCALE GENOMIC DNA]</scope>
    <source>
        <strain evidence="1 2">DSM 5350</strain>
    </source>
</reference>
<dbReference type="OrthoDB" id="330317at2157"/>
<dbReference type="STRING" id="1227455.C449_10406"/>
<dbReference type="Pfam" id="PF04229">
    <property type="entry name" value="GrpB"/>
    <property type="match status" value="1"/>
</dbReference>
<dbReference type="Proteomes" id="UP000011669">
    <property type="component" value="Unassembled WGS sequence"/>
</dbReference>
<dbReference type="EMBL" id="AOMD01000023">
    <property type="protein sequence ID" value="EMA44486.1"/>
    <property type="molecule type" value="Genomic_DNA"/>
</dbReference>
<organism evidence="1 2">
    <name type="scientific">Halococcus saccharolyticus DSM 5350</name>
    <dbReference type="NCBI Taxonomy" id="1227455"/>
    <lineage>
        <taxon>Archaea</taxon>
        <taxon>Methanobacteriati</taxon>
        <taxon>Methanobacteriota</taxon>
        <taxon>Stenosarchaea group</taxon>
        <taxon>Halobacteria</taxon>
        <taxon>Halobacteriales</taxon>
        <taxon>Halococcaceae</taxon>
        <taxon>Halococcus</taxon>
    </lineage>
</organism>